<protein>
    <recommendedName>
        <fullName evidence="6">Glucose-6-phosphate 1-dehydrogenase</fullName>
        <shortName evidence="6">G6PD</shortName>
        <ecNumber evidence="6">1.1.1.49</ecNumber>
    </recommendedName>
</protein>
<keyword evidence="2 6" id="KW-0313">Glucose metabolism</keyword>
<dbReference type="eggNOG" id="COG0364">
    <property type="taxonomic scope" value="Bacteria"/>
</dbReference>
<feature type="domain" description="Glucose-6-phosphate dehydrogenase NAD-binding" evidence="7">
    <location>
        <begin position="14"/>
        <end position="191"/>
    </location>
</feature>
<feature type="binding site" evidence="6">
    <location>
        <position position="239"/>
    </location>
    <ligand>
        <name>substrate</name>
    </ligand>
</feature>
<dbReference type="Pfam" id="PF00479">
    <property type="entry name" value="G6PD_N"/>
    <property type="match status" value="1"/>
</dbReference>
<dbReference type="PANTHER" id="PTHR23429:SF0">
    <property type="entry name" value="GLUCOSE-6-PHOSPHATE 1-DEHYDROGENASE"/>
    <property type="match status" value="1"/>
</dbReference>
<gene>
    <name evidence="6 9" type="primary">zwf</name>
    <name evidence="9" type="ordered locus">MCCL_1154</name>
</gene>
<accession>B9E6P3</accession>
<dbReference type="GO" id="GO:0005829">
    <property type="term" value="C:cytosol"/>
    <property type="evidence" value="ECO:0007669"/>
    <property type="project" value="TreeGrafter"/>
</dbReference>
<dbReference type="PIRSF" id="PIRSF000110">
    <property type="entry name" value="G6PD"/>
    <property type="match status" value="1"/>
</dbReference>
<organism evidence="9 10">
    <name type="scientific">Macrococcus caseolyticus (strain JCSC5402)</name>
    <name type="common">Macrococcoides caseolyticum</name>
    <dbReference type="NCBI Taxonomy" id="458233"/>
    <lineage>
        <taxon>Bacteria</taxon>
        <taxon>Bacillati</taxon>
        <taxon>Bacillota</taxon>
        <taxon>Bacilli</taxon>
        <taxon>Bacillales</taxon>
        <taxon>Staphylococcaceae</taxon>
        <taxon>Macrococcoides</taxon>
    </lineage>
</organism>
<feature type="domain" description="Glucose-6-phosphate dehydrogenase C-terminal" evidence="8">
    <location>
        <begin position="194"/>
        <end position="475"/>
    </location>
</feature>
<feature type="binding site" evidence="6">
    <location>
        <position position="186"/>
    </location>
    <ligand>
        <name>substrate</name>
    </ligand>
</feature>
<dbReference type="Gene3D" id="3.30.360.10">
    <property type="entry name" value="Dihydrodipicolinate Reductase, domain 2"/>
    <property type="match status" value="1"/>
</dbReference>
<dbReference type="STRING" id="458233.MCCL_1154"/>
<dbReference type="InterPro" id="IPR022675">
    <property type="entry name" value="G6P_DH_C"/>
</dbReference>
<dbReference type="HOGENOM" id="CLU_013524_5_1_9"/>
<keyword evidence="3 6" id="KW-0521">NADP</keyword>
<feature type="binding site" evidence="6">
    <location>
        <position position="344"/>
    </location>
    <ligand>
        <name>substrate</name>
    </ligand>
</feature>
<comment type="caution">
    <text evidence="6">Lacks conserved residue(s) required for the propagation of feature annotation.</text>
</comment>
<dbReference type="HAMAP" id="MF_00966">
    <property type="entry name" value="G6PD"/>
    <property type="match status" value="1"/>
</dbReference>
<keyword evidence="4 6" id="KW-0560">Oxidoreductase</keyword>
<feature type="active site" description="Proton acceptor" evidence="6">
    <location>
        <position position="244"/>
    </location>
</feature>
<feature type="binding site" evidence="6">
    <location>
        <position position="349"/>
    </location>
    <ligand>
        <name>substrate</name>
    </ligand>
</feature>
<dbReference type="EMBL" id="AP009484">
    <property type="protein sequence ID" value="BAH17861.1"/>
    <property type="molecule type" value="Genomic_DNA"/>
</dbReference>
<keyword evidence="5 6" id="KW-0119">Carbohydrate metabolism</keyword>
<dbReference type="UniPathway" id="UPA00115">
    <property type="reaction ID" value="UER00408"/>
</dbReference>
<dbReference type="InterPro" id="IPR022674">
    <property type="entry name" value="G6P_DH_NAD-bd"/>
</dbReference>
<comment type="function">
    <text evidence="6">Catalyzes the oxidation of glucose 6-phosphate to 6-phosphogluconolactone.</text>
</comment>
<dbReference type="EC" id="1.1.1.49" evidence="6"/>
<comment type="similarity">
    <text evidence="6">Belongs to the glucose-6-phosphate dehydrogenase family.</text>
</comment>
<feature type="binding site" evidence="6">
    <location>
        <position position="50"/>
    </location>
    <ligand>
        <name>NADP(+)</name>
        <dbReference type="ChEBI" id="CHEBI:58349"/>
    </ligand>
</feature>
<dbReference type="PRINTS" id="PR00079">
    <property type="entry name" value="G6PDHDRGNASE"/>
</dbReference>
<dbReference type="NCBIfam" id="TIGR00871">
    <property type="entry name" value="zwf"/>
    <property type="match status" value="1"/>
</dbReference>
<dbReference type="GO" id="GO:0004345">
    <property type="term" value="F:glucose-6-phosphate dehydrogenase activity"/>
    <property type="evidence" value="ECO:0007669"/>
    <property type="project" value="UniProtKB-UniRule"/>
</dbReference>
<evidence type="ECO:0000259" key="7">
    <source>
        <dbReference type="Pfam" id="PF00479"/>
    </source>
</evidence>
<dbReference type="InterPro" id="IPR036291">
    <property type="entry name" value="NAD(P)-bd_dom_sf"/>
</dbReference>
<evidence type="ECO:0000256" key="3">
    <source>
        <dbReference type="ARBA" id="ARBA00022857"/>
    </source>
</evidence>
<evidence type="ECO:0000256" key="4">
    <source>
        <dbReference type="ARBA" id="ARBA00023002"/>
    </source>
</evidence>
<dbReference type="Pfam" id="PF02781">
    <property type="entry name" value="G6PD_C"/>
    <property type="match status" value="1"/>
</dbReference>
<name>B9E6P3_MACCJ</name>
<evidence type="ECO:0000259" key="8">
    <source>
        <dbReference type="Pfam" id="PF02781"/>
    </source>
</evidence>
<evidence type="ECO:0000256" key="2">
    <source>
        <dbReference type="ARBA" id="ARBA00022526"/>
    </source>
</evidence>
<sequence length="502" mass="57690">MDIKKQNIPCLITIFGATGDLSHRKLFPSLFHLFQQGNLNDQIAIIGIGRRDWSNDKFRAEIRASIENFVADTHKIDAFMEHVFYQPHDVNDAASYASLKSLSETLDAEFNLQGNRLFYLAMAPEFFGTVTDHLKLSGLTKTDGFKRLIIEKPFGKDLKSAEQLNQQIRKSFKEEEIYRIDHYLGKDMVQNIEVIRFSNAMFEPLWNNKYISNIQVTSSEILGVEDRGGYYDKSGALKDMVQNHMLQIVSLLAMEPPISLSSEDIRNEKVKALRSIRKIKPEHVRSYFVRGQYDAGEINGEKVKKYRDEDNVAPDSNTPTFVAAKVMLDNFRWAGVPFYIRTGKRMKEKEIRVVVEFKEMPMNLYYQKDKELDSNLLIINIQPNEGIELHLNARKYIEGIDTEPVKLSYAMTTQDKMNTVDAYEGLIYDCLRGDATNFTHWEELKATWSYVDTVAEYWDNNPAPFPNYPAGRATDQSRANYCLVVTISIGGTSKHIDSFIIK</sequence>
<comment type="catalytic activity">
    <reaction evidence="6">
        <text>D-glucose 6-phosphate + NADP(+) = 6-phospho-D-glucono-1,5-lactone + NADPH + H(+)</text>
        <dbReference type="Rhea" id="RHEA:15841"/>
        <dbReference type="ChEBI" id="CHEBI:15378"/>
        <dbReference type="ChEBI" id="CHEBI:57783"/>
        <dbReference type="ChEBI" id="CHEBI:57955"/>
        <dbReference type="ChEBI" id="CHEBI:58349"/>
        <dbReference type="ChEBI" id="CHEBI:61548"/>
        <dbReference type="EC" id="1.1.1.49"/>
    </reaction>
</comment>
<dbReference type="InterPro" id="IPR001282">
    <property type="entry name" value="G6P_DH"/>
</dbReference>
<dbReference type="GO" id="GO:0050661">
    <property type="term" value="F:NADP binding"/>
    <property type="evidence" value="ECO:0007669"/>
    <property type="project" value="UniProtKB-UniRule"/>
</dbReference>
<dbReference type="Gene3D" id="3.40.50.720">
    <property type="entry name" value="NAD(P)-binding Rossmann-like Domain"/>
    <property type="match status" value="1"/>
</dbReference>
<dbReference type="GO" id="GO:0006006">
    <property type="term" value="P:glucose metabolic process"/>
    <property type="evidence" value="ECO:0007669"/>
    <property type="project" value="UniProtKB-KW"/>
</dbReference>
<feature type="binding site" evidence="6">
    <location>
        <position position="152"/>
    </location>
    <ligand>
        <name>NADP(+)</name>
        <dbReference type="ChEBI" id="CHEBI:58349"/>
    </ligand>
</feature>
<dbReference type="Proteomes" id="UP000001383">
    <property type="component" value="Chromosome"/>
</dbReference>
<proteinExistence type="inferred from homology"/>
<dbReference type="KEGG" id="mcl:MCCL_1154"/>
<feature type="binding site" evidence="6">
    <location>
        <position position="220"/>
    </location>
    <ligand>
        <name>substrate</name>
    </ligand>
</feature>
<evidence type="ECO:0000256" key="5">
    <source>
        <dbReference type="ARBA" id="ARBA00023277"/>
    </source>
</evidence>
<evidence type="ECO:0000256" key="6">
    <source>
        <dbReference type="HAMAP-Rule" id="MF_00966"/>
    </source>
</evidence>
<dbReference type="SUPFAM" id="SSF51735">
    <property type="entry name" value="NAD(P)-binding Rossmann-fold domains"/>
    <property type="match status" value="1"/>
</dbReference>
<evidence type="ECO:0000313" key="9">
    <source>
        <dbReference type="EMBL" id="BAH17861.1"/>
    </source>
</evidence>
<dbReference type="SUPFAM" id="SSF55347">
    <property type="entry name" value="Glyceraldehyde-3-phosphate dehydrogenase-like, C-terminal domain"/>
    <property type="match status" value="1"/>
</dbReference>
<evidence type="ECO:0000313" key="10">
    <source>
        <dbReference type="Proteomes" id="UP000001383"/>
    </source>
</evidence>
<comment type="pathway">
    <text evidence="1 6">Carbohydrate degradation; pentose phosphate pathway; D-ribulose 5-phosphate from D-glucose 6-phosphate (oxidative stage): step 1/3.</text>
</comment>
<dbReference type="AlphaFoldDB" id="B9E6P3"/>
<dbReference type="GO" id="GO:0009051">
    <property type="term" value="P:pentose-phosphate shunt, oxidative branch"/>
    <property type="evidence" value="ECO:0007669"/>
    <property type="project" value="TreeGrafter"/>
</dbReference>
<evidence type="ECO:0000256" key="1">
    <source>
        <dbReference type="ARBA" id="ARBA00004937"/>
    </source>
</evidence>
<feature type="binding site" evidence="6">
    <location>
        <begin position="89"/>
        <end position="90"/>
    </location>
    <ligand>
        <name>NADP(+)</name>
        <dbReference type="ChEBI" id="CHEBI:58349"/>
    </ligand>
</feature>
<reference evidence="9 10" key="1">
    <citation type="journal article" date="2009" name="J. Bacteriol.">
        <title>Complete genome sequence of Macrococcus caseolyticus strain JCSCS5402, reflecting the ancestral genome of the human-pathogenic staphylococci.</title>
        <authorList>
            <person name="Baba T."/>
            <person name="Kuwahara-Arai K."/>
            <person name="Uchiyama I."/>
            <person name="Takeuchi F."/>
            <person name="Ito T."/>
            <person name="Hiramatsu K."/>
        </authorList>
    </citation>
    <scope>NUCLEOTIDE SEQUENCE [LARGE SCALE GENOMIC DNA]</scope>
    <source>
        <strain evidence="9 10">JCSC5402</strain>
    </source>
</reference>
<feature type="binding site" evidence="6">
    <location>
        <position position="182"/>
    </location>
    <ligand>
        <name>substrate</name>
    </ligand>
</feature>
<dbReference type="PANTHER" id="PTHR23429">
    <property type="entry name" value="GLUCOSE-6-PHOSPHATE 1-DEHYDROGENASE G6PD"/>
    <property type="match status" value="1"/>
</dbReference>